<dbReference type="GO" id="GO:0016020">
    <property type="term" value="C:membrane"/>
    <property type="evidence" value="ECO:0007669"/>
    <property type="project" value="UniProtKB-SubCell"/>
</dbReference>
<comment type="caution">
    <text evidence="10">The sequence shown here is derived from an EMBL/GenBank/DDBJ whole genome shotgun (WGS) entry which is preliminary data.</text>
</comment>
<dbReference type="InterPro" id="IPR027470">
    <property type="entry name" value="Cation_efflux_CTD"/>
</dbReference>
<dbReference type="AlphaFoldDB" id="A0A8K1CKR9"/>
<dbReference type="Gene3D" id="3.30.70.1350">
    <property type="entry name" value="Cation efflux protein, cytoplasmic domain"/>
    <property type="match status" value="1"/>
</dbReference>
<dbReference type="InterPro" id="IPR002524">
    <property type="entry name" value="Cation_efflux"/>
</dbReference>
<feature type="compositionally biased region" description="Polar residues" evidence="6">
    <location>
        <begin position="366"/>
        <end position="386"/>
    </location>
</feature>
<name>A0A8K1CKR9_PYTOL</name>
<feature type="transmembrane region" description="Helical" evidence="7">
    <location>
        <begin position="83"/>
        <end position="105"/>
    </location>
</feature>
<dbReference type="NCBIfam" id="TIGR01297">
    <property type="entry name" value="CDF"/>
    <property type="match status" value="1"/>
</dbReference>
<comment type="subcellular location">
    <subcellularLocation>
        <location evidence="1">Membrane</location>
        <topology evidence="1">Multi-pass membrane protein</topology>
    </subcellularLocation>
</comment>
<dbReference type="Proteomes" id="UP000794436">
    <property type="component" value="Unassembled WGS sequence"/>
</dbReference>
<keyword evidence="11" id="KW-1185">Reference proteome</keyword>
<evidence type="ECO:0000256" key="4">
    <source>
        <dbReference type="ARBA" id="ARBA00022989"/>
    </source>
</evidence>
<accession>A0A8K1CKR9</accession>
<evidence type="ECO:0000256" key="1">
    <source>
        <dbReference type="ARBA" id="ARBA00004141"/>
    </source>
</evidence>
<evidence type="ECO:0000256" key="2">
    <source>
        <dbReference type="ARBA" id="ARBA00022448"/>
    </source>
</evidence>
<feature type="domain" description="Cation efflux protein transmembrane" evidence="8">
    <location>
        <begin position="57"/>
        <end position="258"/>
    </location>
</feature>
<feature type="region of interest" description="Disordered" evidence="6">
    <location>
        <begin position="365"/>
        <end position="390"/>
    </location>
</feature>
<proteinExistence type="predicted"/>
<evidence type="ECO:0000256" key="7">
    <source>
        <dbReference type="SAM" id="Phobius"/>
    </source>
</evidence>
<dbReference type="InterPro" id="IPR036837">
    <property type="entry name" value="Cation_efflux_CTD_sf"/>
</dbReference>
<keyword evidence="2" id="KW-0813">Transport</keyword>
<evidence type="ECO:0000313" key="11">
    <source>
        <dbReference type="Proteomes" id="UP000794436"/>
    </source>
</evidence>
<dbReference type="FunFam" id="3.30.70.1350:FF:000003">
    <property type="entry name" value="Cation diffusion facilitator 1"/>
    <property type="match status" value="1"/>
</dbReference>
<evidence type="ECO:0000313" key="10">
    <source>
        <dbReference type="EMBL" id="TMW65065.1"/>
    </source>
</evidence>
<dbReference type="InterPro" id="IPR027469">
    <property type="entry name" value="Cation_efflux_TMD_sf"/>
</dbReference>
<evidence type="ECO:0008006" key="12">
    <source>
        <dbReference type="Google" id="ProtNLM"/>
    </source>
</evidence>
<sequence length="419" mass="45695">MSQRLSRSSRLSLAERELTAAAVRDAADTPSKDTSMIESWMQILRGDRQINHVAAALKVSLGLNVTIVLVMTTIAIASKSLALLSALVENIIDLFVQGLLAYAGTRSGKKQDYAKFPAGTSRFEPVAVIVASSVMVLVSVVFIQEGVKKLVDGFAHGNAEPPNLSVAAIVIMTMAVILKIGLIFYSRWVLKTHSSVAVEAIQDDNRNDAASNAFALIAYIVASARPEAWYVDPAGAIIIFLLIMFAWGKMGKEQVMQLVGVCASEEFIEEVKELCRHHNPKLSLDIVRAYHFGSKYLVELEVVVPADMTVKDAHDIALQLQFKVENLEDVERAFVHVDYKARDYDEHVVSREEDALLMYAGYSGGETPTSSRASNDLYTPLPQNDGDTPRVANNGDVEIVVASPVAAGESNAHFLEMKA</sequence>
<evidence type="ECO:0000256" key="6">
    <source>
        <dbReference type="SAM" id="MobiDB-lite"/>
    </source>
</evidence>
<feature type="transmembrane region" description="Helical" evidence="7">
    <location>
        <begin position="126"/>
        <end position="144"/>
    </location>
</feature>
<feature type="transmembrane region" description="Helical" evidence="7">
    <location>
        <begin position="164"/>
        <end position="185"/>
    </location>
</feature>
<dbReference type="Pfam" id="PF16916">
    <property type="entry name" value="ZT_dimer"/>
    <property type="match status" value="1"/>
</dbReference>
<evidence type="ECO:0000256" key="5">
    <source>
        <dbReference type="ARBA" id="ARBA00023136"/>
    </source>
</evidence>
<feature type="domain" description="Cation efflux protein cytoplasmic" evidence="9">
    <location>
        <begin position="264"/>
        <end position="338"/>
    </location>
</feature>
<dbReference type="SUPFAM" id="SSF161111">
    <property type="entry name" value="Cation efflux protein transmembrane domain-like"/>
    <property type="match status" value="1"/>
</dbReference>
<dbReference type="GO" id="GO:0008324">
    <property type="term" value="F:monoatomic cation transmembrane transporter activity"/>
    <property type="evidence" value="ECO:0007669"/>
    <property type="project" value="InterPro"/>
</dbReference>
<dbReference type="PANTHER" id="PTHR43840">
    <property type="entry name" value="MITOCHONDRIAL METAL TRANSPORTER 1-RELATED"/>
    <property type="match status" value="1"/>
</dbReference>
<keyword evidence="5 7" id="KW-0472">Membrane</keyword>
<feature type="transmembrane region" description="Helical" evidence="7">
    <location>
        <begin position="55"/>
        <end position="77"/>
    </location>
</feature>
<feature type="transmembrane region" description="Helical" evidence="7">
    <location>
        <begin position="228"/>
        <end position="247"/>
    </location>
</feature>
<protein>
    <recommendedName>
        <fullName evidence="12">Cation efflux protein cytoplasmic domain-containing protein</fullName>
    </recommendedName>
</protein>
<organism evidence="10 11">
    <name type="scientific">Pythium oligandrum</name>
    <name type="common">Mycoparasitic fungus</name>
    <dbReference type="NCBI Taxonomy" id="41045"/>
    <lineage>
        <taxon>Eukaryota</taxon>
        <taxon>Sar</taxon>
        <taxon>Stramenopiles</taxon>
        <taxon>Oomycota</taxon>
        <taxon>Peronosporomycetes</taxon>
        <taxon>Pythiales</taxon>
        <taxon>Pythiaceae</taxon>
        <taxon>Pythium</taxon>
    </lineage>
</organism>
<dbReference type="OrthoDB" id="78296at2759"/>
<dbReference type="EMBL" id="SPLM01000038">
    <property type="protein sequence ID" value="TMW65065.1"/>
    <property type="molecule type" value="Genomic_DNA"/>
</dbReference>
<evidence type="ECO:0000259" key="9">
    <source>
        <dbReference type="Pfam" id="PF16916"/>
    </source>
</evidence>
<gene>
    <name evidence="10" type="ORF">Poli38472_009232</name>
</gene>
<reference evidence="10" key="1">
    <citation type="submission" date="2019-03" db="EMBL/GenBank/DDBJ databases">
        <title>Long read genome sequence of the mycoparasitic Pythium oligandrum ATCC 38472 isolated from sugarbeet rhizosphere.</title>
        <authorList>
            <person name="Gaulin E."/>
        </authorList>
    </citation>
    <scope>NUCLEOTIDE SEQUENCE</scope>
    <source>
        <strain evidence="10">ATCC 38472_TT</strain>
    </source>
</reference>
<keyword evidence="3 7" id="KW-0812">Transmembrane</keyword>
<dbReference type="InterPro" id="IPR050291">
    <property type="entry name" value="CDF_Transporter"/>
</dbReference>
<dbReference type="Gene3D" id="1.20.1510.10">
    <property type="entry name" value="Cation efflux protein transmembrane domain"/>
    <property type="match status" value="1"/>
</dbReference>
<evidence type="ECO:0000256" key="3">
    <source>
        <dbReference type="ARBA" id="ARBA00022692"/>
    </source>
</evidence>
<dbReference type="Pfam" id="PF01545">
    <property type="entry name" value="Cation_efflux"/>
    <property type="match status" value="1"/>
</dbReference>
<evidence type="ECO:0000259" key="8">
    <source>
        <dbReference type="Pfam" id="PF01545"/>
    </source>
</evidence>
<dbReference type="SUPFAM" id="SSF160240">
    <property type="entry name" value="Cation efflux protein cytoplasmic domain-like"/>
    <property type="match status" value="1"/>
</dbReference>
<dbReference type="InterPro" id="IPR058533">
    <property type="entry name" value="Cation_efflux_TM"/>
</dbReference>
<keyword evidence="4 7" id="KW-1133">Transmembrane helix</keyword>
<dbReference type="PANTHER" id="PTHR43840:SF52">
    <property type="entry name" value="CATION EFFLUX FAMILY PROTEIN"/>
    <property type="match status" value="1"/>
</dbReference>